<keyword evidence="7 8" id="KW-0472">Membrane</keyword>
<dbReference type="InterPro" id="IPR005807">
    <property type="entry name" value="SecE_bac"/>
</dbReference>
<dbReference type="GO" id="GO:0016020">
    <property type="term" value="C:membrane"/>
    <property type="evidence" value="ECO:0007669"/>
    <property type="project" value="UniProtKB-SubCell"/>
</dbReference>
<evidence type="ECO:0000256" key="4">
    <source>
        <dbReference type="ARBA" id="ARBA00022927"/>
    </source>
</evidence>
<dbReference type="GO" id="GO:0006605">
    <property type="term" value="P:protein targeting"/>
    <property type="evidence" value="ECO:0007669"/>
    <property type="project" value="InterPro"/>
</dbReference>
<evidence type="ECO:0000256" key="5">
    <source>
        <dbReference type="ARBA" id="ARBA00022989"/>
    </source>
</evidence>
<dbReference type="InterPro" id="IPR001901">
    <property type="entry name" value="Translocase_SecE/Sec61-g"/>
</dbReference>
<evidence type="ECO:0000313" key="10">
    <source>
        <dbReference type="Proteomes" id="UP000681035"/>
    </source>
</evidence>
<reference evidence="9" key="1">
    <citation type="submission" date="2020-09" db="EMBL/GenBank/DDBJ databases">
        <title>New species isolated from human feces.</title>
        <authorList>
            <person name="Kitahara M."/>
            <person name="Shigeno Y."/>
            <person name="Shime M."/>
            <person name="Matsumoto Y."/>
            <person name="Nakamura S."/>
            <person name="Motooka D."/>
            <person name="Fukuoka S."/>
            <person name="Nishikawa H."/>
            <person name="Benno Y."/>
        </authorList>
    </citation>
    <scope>NUCLEOTIDE SEQUENCE</scope>
    <source>
        <strain evidence="9">MM50</strain>
    </source>
</reference>
<dbReference type="PRINTS" id="PR01650">
    <property type="entry name" value="SECETRNLCASE"/>
</dbReference>
<dbReference type="InterPro" id="IPR038379">
    <property type="entry name" value="SecE_sf"/>
</dbReference>
<organism evidence="9 10">
    <name type="scientific">Vescimonas coprocola</name>
    <dbReference type="NCBI Taxonomy" id="2714355"/>
    <lineage>
        <taxon>Bacteria</taxon>
        <taxon>Bacillati</taxon>
        <taxon>Bacillota</taxon>
        <taxon>Clostridia</taxon>
        <taxon>Eubacteriales</taxon>
        <taxon>Oscillospiraceae</taxon>
        <taxon>Vescimonas</taxon>
    </lineage>
</organism>
<dbReference type="Proteomes" id="UP000681035">
    <property type="component" value="Chromosome"/>
</dbReference>
<dbReference type="Pfam" id="PF00584">
    <property type="entry name" value="SecE"/>
    <property type="match status" value="1"/>
</dbReference>
<evidence type="ECO:0000313" key="9">
    <source>
        <dbReference type="EMBL" id="BCK80547.1"/>
    </source>
</evidence>
<dbReference type="RefSeq" id="WP_213541483.1">
    <property type="nucleotide sequence ID" value="NZ_AP023418.1"/>
</dbReference>
<evidence type="ECO:0000256" key="8">
    <source>
        <dbReference type="SAM" id="Phobius"/>
    </source>
</evidence>
<accession>A0A810Q2R8</accession>
<evidence type="ECO:0000256" key="3">
    <source>
        <dbReference type="ARBA" id="ARBA00022692"/>
    </source>
</evidence>
<protein>
    <recommendedName>
        <fullName evidence="11">Preprotein translocase subunit SecE</fullName>
    </recommendedName>
</protein>
<dbReference type="Gene3D" id="1.20.5.1030">
    <property type="entry name" value="Preprotein translocase secy subunit"/>
    <property type="match status" value="1"/>
</dbReference>
<dbReference type="NCBIfam" id="TIGR00964">
    <property type="entry name" value="secE_bact"/>
    <property type="match status" value="1"/>
</dbReference>
<keyword evidence="2" id="KW-0813">Transport</keyword>
<evidence type="ECO:0000256" key="1">
    <source>
        <dbReference type="ARBA" id="ARBA00004370"/>
    </source>
</evidence>
<sequence>MAEEKKVKKDHGKWFREMRSELMKVVWPSAKTTAKNTGTVLLCSLGVGACIWIFDGVAVLAVKTLIGLFTH</sequence>
<gene>
    <name evidence="9" type="ORF">MM50RIKEN_03100</name>
</gene>
<dbReference type="GO" id="GO:0006886">
    <property type="term" value="P:intracellular protein transport"/>
    <property type="evidence" value="ECO:0007669"/>
    <property type="project" value="InterPro"/>
</dbReference>
<dbReference type="EMBL" id="AP023418">
    <property type="protein sequence ID" value="BCK80547.1"/>
    <property type="molecule type" value="Genomic_DNA"/>
</dbReference>
<keyword evidence="4" id="KW-0653">Protein transport</keyword>
<dbReference type="GO" id="GO:0008320">
    <property type="term" value="F:protein transmembrane transporter activity"/>
    <property type="evidence" value="ECO:0007669"/>
    <property type="project" value="InterPro"/>
</dbReference>
<evidence type="ECO:0000256" key="7">
    <source>
        <dbReference type="ARBA" id="ARBA00023136"/>
    </source>
</evidence>
<keyword evidence="3 8" id="KW-0812">Transmembrane</keyword>
<keyword evidence="10" id="KW-1185">Reference proteome</keyword>
<dbReference type="AlphaFoldDB" id="A0A810Q2R8"/>
<proteinExistence type="predicted"/>
<evidence type="ECO:0000256" key="6">
    <source>
        <dbReference type="ARBA" id="ARBA00023010"/>
    </source>
</evidence>
<name>A0A810Q2R8_9FIRM</name>
<dbReference type="GO" id="GO:0009306">
    <property type="term" value="P:protein secretion"/>
    <property type="evidence" value="ECO:0007669"/>
    <property type="project" value="InterPro"/>
</dbReference>
<dbReference type="KEGG" id="vcop:MM50RIKEN_03100"/>
<feature type="transmembrane region" description="Helical" evidence="8">
    <location>
        <begin position="40"/>
        <end position="62"/>
    </location>
</feature>
<evidence type="ECO:0000256" key="2">
    <source>
        <dbReference type="ARBA" id="ARBA00022448"/>
    </source>
</evidence>
<comment type="subcellular location">
    <subcellularLocation>
        <location evidence="1">Membrane</location>
    </subcellularLocation>
</comment>
<evidence type="ECO:0008006" key="11">
    <source>
        <dbReference type="Google" id="ProtNLM"/>
    </source>
</evidence>
<keyword evidence="6" id="KW-0811">Translocation</keyword>
<keyword evidence="5 8" id="KW-1133">Transmembrane helix</keyword>